<sequence>MPQVDIETLVSVCAGGSTDRKIACETLADDHQTALPEPHPDSPPESVWLSRDEEYDWMDRNAVYERKESTKGNSSSVPNSSNLNPNPNSNNNSILRRFSLNFKSKAPIIGLPKVQKPSFVEAKNRRQHKTSSTTLFPTRSASVGKSVSSLKEPSSPKVSCMGRVRSKHDPNRRFRNSRKSTISEAVAEEKPVRTGKKFGFFESFRAIFRSGRKGKPEKESGSGPKNFVKETKIKKPRDSVSSVNDASFTESISRKSVSESEPPRLGQINRFTSGRRSESWGVSETEIHVS</sequence>
<evidence type="ECO:0000256" key="1">
    <source>
        <dbReference type="SAM" id="MobiDB-lite"/>
    </source>
</evidence>
<feature type="region of interest" description="Disordered" evidence="1">
    <location>
        <begin position="211"/>
        <end position="290"/>
    </location>
</feature>
<accession>A0A6A4NFE1</accession>
<dbReference type="Proteomes" id="UP000447434">
    <property type="component" value="Chromosome 25"/>
</dbReference>
<feature type="region of interest" description="Disordered" evidence="1">
    <location>
        <begin position="119"/>
        <end position="180"/>
    </location>
</feature>
<feature type="compositionally biased region" description="Basic and acidic residues" evidence="1">
    <location>
        <begin position="252"/>
        <end position="262"/>
    </location>
</feature>
<proteinExistence type="predicted"/>
<dbReference type="PANTHER" id="PTHR34120">
    <property type="entry name" value="EXPRESSED PROTEIN"/>
    <property type="match status" value="1"/>
</dbReference>
<dbReference type="EMBL" id="WOCE01000025">
    <property type="protein sequence ID" value="KAE9585377.1"/>
    <property type="molecule type" value="Genomic_DNA"/>
</dbReference>
<comment type="caution">
    <text evidence="2">The sequence shown here is derived from an EMBL/GenBank/DDBJ whole genome shotgun (WGS) entry which is preliminary data.</text>
</comment>
<feature type="compositionally biased region" description="Polar residues" evidence="1">
    <location>
        <begin position="130"/>
        <end position="152"/>
    </location>
</feature>
<feature type="compositionally biased region" description="Polar residues" evidence="1">
    <location>
        <begin position="239"/>
        <end position="251"/>
    </location>
</feature>
<evidence type="ECO:0000313" key="3">
    <source>
        <dbReference type="Proteomes" id="UP000447434"/>
    </source>
</evidence>
<organism evidence="2 3">
    <name type="scientific">Lupinus albus</name>
    <name type="common">White lupine</name>
    <name type="synonym">Lupinus termis</name>
    <dbReference type="NCBI Taxonomy" id="3870"/>
    <lineage>
        <taxon>Eukaryota</taxon>
        <taxon>Viridiplantae</taxon>
        <taxon>Streptophyta</taxon>
        <taxon>Embryophyta</taxon>
        <taxon>Tracheophyta</taxon>
        <taxon>Spermatophyta</taxon>
        <taxon>Magnoliopsida</taxon>
        <taxon>eudicotyledons</taxon>
        <taxon>Gunneridae</taxon>
        <taxon>Pentapetalae</taxon>
        <taxon>rosids</taxon>
        <taxon>fabids</taxon>
        <taxon>Fabales</taxon>
        <taxon>Fabaceae</taxon>
        <taxon>Papilionoideae</taxon>
        <taxon>50 kb inversion clade</taxon>
        <taxon>genistoids sensu lato</taxon>
        <taxon>core genistoids</taxon>
        <taxon>Genisteae</taxon>
        <taxon>Lupinus</taxon>
    </lineage>
</organism>
<evidence type="ECO:0000313" key="2">
    <source>
        <dbReference type="EMBL" id="KAE9585377.1"/>
    </source>
</evidence>
<protein>
    <submittedName>
        <fullName evidence="2">Putative calcium/calmodulin-dependent protein kinase</fullName>
    </submittedName>
</protein>
<dbReference type="PANTHER" id="PTHR34120:SF27">
    <property type="entry name" value="CALCIUM_CALMODULIN-DEPENDENT PROTEIN KINASE-RELATED"/>
    <property type="match status" value="1"/>
</dbReference>
<feature type="compositionally biased region" description="Low complexity" evidence="1">
    <location>
        <begin position="73"/>
        <end position="93"/>
    </location>
</feature>
<feature type="region of interest" description="Disordered" evidence="1">
    <location>
        <begin position="66"/>
        <end position="94"/>
    </location>
</feature>
<gene>
    <name evidence="2" type="ORF">Lalb_Chr25g0288311</name>
</gene>
<keyword evidence="2" id="KW-0418">Kinase</keyword>
<dbReference type="AlphaFoldDB" id="A0A6A4NFE1"/>
<name>A0A6A4NFE1_LUPAL</name>
<dbReference type="OrthoDB" id="696504at2759"/>
<keyword evidence="3" id="KW-1185">Reference proteome</keyword>
<reference evidence="3" key="1">
    <citation type="journal article" date="2020" name="Nat. Commun.">
        <title>Genome sequence of the cluster root forming white lupin.</title>
        <authorList>
            <person name="Hufnagel B."/>
            <person name="Marques A."/>
            <person name="Soriano A."/>
            <person name="Marques L."/>
            <person name="Divol F."/>
            <person name="Doumas P."/>
            <person name="Sallet E."/>
            <person name="Mancinotti D."/>
            <person name="Carrere S."/>
            <person name="Marande W."/>
            <person name="Arribat S."/>
            <person name="Keller J."/>
            <person name="Huneau C."/>
            <person name="Blein T."/>
            <person name="Aime D."/>
            <person name="Laguerre M."/>
            <person name="Taylor J."/>
            <person name="Schubert V."/>
            <person name="Nelson M."/>
            <person name="Geu-Flores F."/>
            <person name="Crespi M."/>
            <person name="Gallardo-Guerrero K."/>
            <person name="Delaux P.-M."/>
            <person name="Salse J."/>
            <person name="Berges H."/>
            <person name="Guyot R."/>
            <person name="Gouzy J."/>
            <person name="Peret B."/>
        </authorList>
    </citation>
    <scope>NUCLEOTIDE SEQUENCE [LARGE SCALE GENOMIC DNA]</scope>
    <source>
        <strain evidence="3">cv. Amiga</strain>
    </source>
</reference>
<keyword evidence="2" id="KW-0808">Transferase</keyword>
<feature type="region of interest" description="Disordered" evidence="1">
    <location>
        <begin position="31"/>
        <end position="52"/>
    </location>
</feature>
<feature type="compositionally biased region" description="Basic and acidic residues" evidence="1">
    <location>
        <begin position="31"/>
        <end position="42"/>
    </location>
</feature>
<dbReference type="GO" id="GO:0016301">
    <property type="term" value="F:kinase activity"/>
    <property type="evidence" value="ECO:0007669"/>
    <property type="project" value="UniProtKB-KW"/>
</dbReference>
<feature type="compositionally biased region" description="Basic and acidic residues" evidence="1">
    <location>
        <begin position="227"/>
        <end position="238"/>
    </location>
</feature>